<dbReference type="Gene3D" id="3.40.47.10">
    <property type="match status" value="2"/>
</dbReference>
<feature type="domain" description="Ketosynthase family 3 (KS3)" evidence="5">
    <location>
        <begin position="284"/>
        <end position="730"/>
    </location>
</feature>
<dbReference type="InterPro" id="IPR014030">
    <property type="entry name" value="Ketoacyl_synth_N"/>
</dbReference>
<evidence type="ECO:0000259" key="5">
    <source>
        <dbReference type="PROSITE" id="PS52004"/>
    </source>
</evidence>
<dbReference type="GO" id="GO:0006633">
    <property type="term" value="P:fatty acid biosynthetic process"/>
    <property type="evidence" value="ECO:0007669"/>
    <property type="project" value="TreeGrafter"/>
</dbReference>
<proteinExistence type="inferred from homology"/>
<comment type="similarity">
    <text evidence="4">Belongs to the thiolase-like superfamily. Beta-ketoacyl-ACP synthases family.</text>
</comment>
<evidence type="ECO:0000256" key="2">
    <source>
        <dbReference type="ARBA" id="ARBA00022553"/>
    </source>
</evidence>
<organism evidence="6 7">
    <name type="scientific">Lentzea jiangxiensis</name>
    <dbReference type="NCBI Taxonomy" id="641025"/>
    <lineage>
        <taxon>Bacteria</taxon>
        <taxon>Bacillati</taxon>
        <taxon>Actinomycetota</taxon>
        <taxon>Actinomycetes</taxon>
        <taxon>Pseudonocardiales</taxon>
        <taxon>Pseudonocardiaceae</taxon>
        <taxon>Lentzea</taxon>
    </lineage>
</organism>
<dbReference type="GO" id="GO:0016491">
    <property type="term" value="F:oxidoreductase activity"/>
    <property type="evidence" value="ECO:0007669"/>
    <property type="project" value="UniProtKB-KW"/>
</dbReference>
<dbReference type="SUPFAM" id="SSF53901">
    <property type="entry name" value="Thiolase-like"/>
    <property type="match status" value="2"/>
</dbReference>
<dbReference type="PANTHER" id="PTHR43775:SF37">
    <property type="entry name" value="SI:DKEY-61P9.11"/>
    <property type="match status" value="1"/>
</dbReference>
<dbReference type="Gene3D" id="3.40.50.720">
    <property type="entry name" value="NAD(P)-binding Rossmann-like Domain"/>
    <property type="match status" value="1"/>
</dbReference>
<protein>
    <submittedName>
        <fullName evidence="6">Beta-ketoacyl synthase, N-terminal domain</fullName>
    </submittedName>
</protein>
<dbReference type="InterPro" id="IPR016039">
    <property type="entry name" value="Thiolase-like"/>
</dbReference>
<dbReference type="FunFam" id="3.40.50.720:FF:000084">
    <property type="entry name" value="Short-chain dehydrogenase reductase"/>
    <property type="match status" value="1"/>
</dbReference>
<sequence length="967" mass="101739">MTELDGRIALVTGGAGGVGSAVVELLARRGAVVYLNCFHSYPQGKEIAARLTAEGLDVRLARGSVTKPEHVESIMATIGREHGKLDILVNNAALGLFAPGLDLAEEDLDRVLAVNFLAPLRCVRTARSLLLASGSASVVNISSTGARMVLPDYLAIGVTKAALEAMTRYLAVELGPAGVRVNTASGGLLDTPGGRMFPGHESFARSIVDRTPLGHRIGEPDEFAELVAFLASPRSRWITGQTIDADGGVRLMCGSVSEPEPALLPEPAPVLEPVPVPLPEPEIGDPIVVVGMGLAVPGASSPDEFWQVLNDGPELFTEAPPERWVTAAFTPGRGDVPDKGSQPACGLITGFQPHPELAAEGLADNPATDFGLLWLRHSLHQALEQTTTRATDRFAFCVGLTADGSQHHSEAQVLAALSDALDGPLGQHLSAEDKAAIRARTRTRFRRGTGETADSLPPAIAAGAIRGILPEDSAVHVVDTACSSSLYALDRGVRELRAGRCEVAVCGGAAAMQVTYMVAFAKMGGLSPTGQVRSLDEDADGVLFADGAALVVLKKLSRAQADGDTVLGVLRGVGLSADGKGKAINAPASRGQVLAARRALAKAGTEPGEVDVVIAHATATPAGDSAELLGIAEVYPADRPLTVVSNKSVIGHTGWPAGVVSLIHLLLCLRHHEIPPQHRFTRLPAHLVEHAPMVRVPRQPVDWLPTGRARTGAVSAFGFGGTNATAVVSEYLPDQWQVQAREPVPRQRLAVVGWAAREPADGAAGFGPVYPIPDLPGVPLPKPVLRRIDRAQVLAIECWRLLPEPVRALCRTHRDTTGVLFGQLGQTGAMQGAQLRVHFDDLRDTVRDEVFLAGLRAELDRTWPEINADTQPGVMPNVIASRVANLADLHGLNLVVDGGEASLLQAFESAGCYLDGGELTLALVGGVSANPYRAGAEGAYLFAVTTPELARAWHVPVLAELDRAEAR</sequence>
<evidence type="ECO:0000256" key="4">
    <source>
        <dbReference type="RuleBase" id="RU003694"/>
    </source>
</evidence>
<dbReference type="GO" id="GO:0004312">
    <property type="term" value="F:fatty acid synthase activity"/>
    <property type="evidence" value="ECO:0007669"/>
    <property type="project" value="TreeGrafter"/>
</dbReference>
<dbReference type="InterPro" id="IPR036291">
    <property type="entry name" value="NAD(P)-bd_dom_sf"/>
</dbReference>
<dbReference type="Pfam" id="PF02801">
    <property type="entry name" value="Ketoacyl-synt_C"/>
    <property type="match status" value="1"/>
</dbReference>
<evidence type="ECO:0000256" key="1">
    <source>
        <dbReference type="ARBA" id="ARBA00022450"/>
    </source>
</evidence>
<keyword evidence="2" id="KW-0597">Phosphoprotein</keyword>
<dbReference type="Proteomes" id="UP000199691">
    <property type="component" value="Unassembled WGS sequence"/>
</dbReference>
<accession>A0A1H0RVW3</accession>
<dbReference type="AlphaFoldDB" id="A0A1H0RVW3"/>
<name>A0A1H0RVW3_9PSEU</name>
<dbReference type="InterPro" id="IPR020841">
    <property type="entry name" value="PKS_Beta-ketoAc_synthase_dom"/>
</dbReference>
<dbReference type="Pfam" id="PF00109">
    <property type="entry name" value="ketoacyl-synt"/>
    <property type="match status" value="2"/>
</dbReference>
<dbReference type="PRINTS" id="PR00080">
    <property type="entry name" value="SDRFAMILY"/>
</dbReference>
<gene>
    <name evidence="6" type="ORF">SAMN05421507_107101</name>
</gene>
<dbReference type="CDD" id="cd00833">
    <property type="entry name" value="PKS"/>
    <property type="match status" value="1"/>
</dbReference>
<evidence type="ECO:0000256" key="3">
    <source>
        <dbReference type="ARBA" id="ARBA00023002"/>
    </source>
</evidence>
<dbReference type="PRINTS" id="PR00081">
    <property type="entry name" value="GDHRDH"/>
</dbReference>
<dbReference type="RefSeq" id="WP_090098899.1">
    <property type="nucleotide sequence ID" value="NZ_FNIX01000007.1"/>
</dbReference>
<dbReference type="STRING" id="641025.SAMN05421507_107101"/>
<dbReference type="OrthoDB" id="4490964at2"/>
<reference evidence="7" key="1">
    <citation type="submission" date="2016-10" db="EMBL/GenBank/DDBJ databases">
        <authorList>
            <person name="Varghese N."/>
            <person name="Submissions S."/>
        </authorList>
    </citation>
    <scope>NUCLEOTIDE SEQUENCE [LARGE SCALE GENOMIC DNA]</scope>
    <source>
        <strain evidence="7">CGMCC 4.6609</strain>
    </source>
</reference>
<evidence type="ECO:0000313" key="6">
    <source>
        <dbReference type="EMBL" id="SDP33553.1"/>
    </source>
</evidence>
<keyword evidence="4" id="KW-0808">Transferase</keyword>
<dbReference type="InterPro" id="IPR002347">
    <property type="entry name" value="SDR_fam"/>
</dbReference>
<dbReference type="PANTHER" id="PTHR43775">
    <property type="entry name" value="FATTY ACID SYNTHASE"/>
    <property type="match status" value="1"/>
</dbReference>
<dbReference type="Pfam" id="PF13561">
    <property type="entry name" value="adh_short_C2"/>
    <property type="match status" value="1"/>
</dbReference>
<dbReference type="InterPro" id="IPR050091">
    <property type="entry name" value="PKS_NRPS_Biosynth_Enz"/>
</dbReference>
<evidence type="ECO:0000313" key="7">
    <source>
        <dbReference type="Proteomes" id="UP000199691"/>
    </source>
</evidence>
<keyword evidence="1" id="KW-0596">Phosphopantetheine</keyword>
<dbReference type="InterPro" id="IPR014031">
    <property type="entry name" value="Ketoacyl_synth_C"/>
</dbReference>
<dbReference type="SMART" id="SM00825">
    <property type="entry name" value="PKS_KS"/>
    <property type="match status" value="1"/>
</dbReference>
<keyword evidence="7" id="KW-1185">Reference proteome</keyword>
<dbReference type="EMBL" id="FNIX01000007">
    <property type="protein sequence ID" value="SDP33553.1"/>
    <property type="molecule type" value="Genomic_DNA"/>
</dbReference>
<dbReference type="SUPFAM" id="SSF51735">
    <property type="entry name" value="NAD(P)-binding Rossmann-fold domains"/>
    <property type="match status" value="1"/>
</dbReference>
<dbReference type="PROSITE" id="PS52004">
    <property type="entry name" value="KS3_2"/>
    <property type="match status" value="1"/>
</dbReference>
<keyword evidence="3" id="KW-0560">Oxidoreductase</keyword>